<feature type="compositionally biased region" description="Basic and acidic residues" evidence="1">
    <location>
        <begin position="208"/>
        <end position="217"/>
    </location>
</feature>
<name>A0ABN9U282_9DINO</name>
<dbReference type="Proteomes" id="UP001189429">
    <property type="component" value="Unassembled WGS sequence"/>
</dbReference>
<gene>
    <name evidence="3" type="ORF">PCOR1329_LOCUS44246</name>
</gene>
<organism evidence="3 4">
    <name type="scientific">Prorocentrum cordatum</name>
    <dbReference type="NCBI Taxonomy" id="2364126"/>
    <lineage>
        <taxon>Eukaryota</taxon>
        <taxon>Sar</taxon>
        <taxon>Alveolata</taxon>
        <taxon>Dinophyceae</taxon>
        <taxon>Prorocentrales</taxon>
        <taxon>Prorocentraceae</taxon>
        <taxon>Prorocentrum</taxon>
    </lineage>
</organism>
<feature type="compositionally biased region" description="Basic residues" evidence="1">
    <location>
        <begin position="92"/>
        <end position="105"/>
    </location>
</feature>
<reference evidence="3" key="1">
    <citation type="submission" date="2023-10" db="EMBL/GenBank/DDBJ databases">
        <authorList>
            <person name="Chen Y."/>
            <person name="Shah S."/>
            <person name="Dougan E. K."/>
            <person name="Thang M."/>
            <person name="Chan C."/>
        </authorList>
    </citation>
    <scope>NUCLEOTIDE SEQUENCE [LARGE SCALE GENOMIC DNA]</scope>
</reference>
<evidence type="ECO:0008006" key="5">
    <source>
        <dbReference type="Google" id="ProtNLM"/>
    </source>
</evidence>
<sequence>MGFAAGAVTGAVLLRQSVACQSAAAVGLGQPLLLGTALVPGVPRGRLARLAGRLREVEAADVCRPRRRARSSQARNIPTLLAREMTSNNKPKQPKQKPRPKMSKLSKKERMKQELLGHIGSDFDALAQDAQVDRVEDDPMFETYEQQARQSIGQMANNAKLRPDDELTLREFCDLIWRAANWSPLDPDEKQEGSDNSFGVLDEDDEEEKKTKTQSEL</sequence>
<evidence type="ECO:0000313" key="3">
    <source>
        <dbReference type="EMBL" id="CAK0852487.1"/>
    </source>
</evidence>
<evidence type="ECO:0000256" key="2">
    <source>
        <dbReference type="SAM" id="SignalP"/>
    </source>
</evidence>
<comment type="caution">
    <text evidence="3">The sequence shown here is derived from an EMBL/GenBank/DDBJ whole genome shotgun (WGS) entry which is preliminary data.</text>
</comment>
<protein>
    <recommendedName>
        <fullName evidence="5">Ribosome assembly protein 3</fullName>
    </recommendedName>
</protein>
<feature type="region of interest" description="Disordered" evidence="1">
    <location>
        <begin position="183"/>
        <end position="217"/>
    </location>
</feature>
<accession>A0ABN9U282</accession>
<proteinExistence type="predicted"/>
<feature type="chain" id="PRO_5046376218" description="Ribosome assembly protein 3" evidence="2">
    <location>
        <begin position="20"/>
        <end position="217"/>
    </location>
</feature>
<evidence type="ECO:0000313" key="4">
    <source>
        <dbReference type="Proteomes" id="UP001189429"/>
    </source>
</evidence>
<evidence type="ECO:0000256" key="1">
    <source>
        <dbReference type="SAM" id="MobiDB-lite"/>
    </source>
</evidence>
<feature type="region of interest" description="Disordered" evidence="1">
    <location>
        <begin position="65"/>
        <end position="110"/>
    </location>
</feature>
<dbReference type="EMBL" id="CAUYUJ010015316">
    <property type="protein sequence ID" value="CAK0852487.1"/>
    <property type="molecule type" value="Genomic_DNA"/>
</dbReference>
<keyword evidence="4" id="KW-1185">Reference proteome</keyword>
<keyword evidence="2" id="KW-0732">Signal</keyword>
<feature type="signal peptide" evidence="2">
    <location>
        <begin position="1"/>
        <end position="19"/>
    </location>
</feature>